<gene>
    <name evidence="2" type="ORF">ACFPOF_14300</name>
</gene>
<proteinExistence type="predicted"/>
<evidence type="ECO:0000256" key="1">
    <source>
        <dbReference type="SAM" id="MobiDB-lite"/>
    </source>
</evidence>
<feature type="region of interest" description="Disordered" evidence="1">
    <location>
        <begin position="1"/>
        <end position="32"/>
    </location>
</feature>
<reference evidence="3" key="1">
    <citation type="journal article" date="2019" name="Int. J. Syst. Evol. Microbiol.">
        <title>The Global Catalogue of Microorganisms (GCM) 10K type strain sequencing project: providing services to taxonomists for standard genome sequencing and annotation.</title>
        <authorList>
            <consortium name="The Broad Institute Genomics Platform"/>
            <consortium name="The Broad Institute Genome Sequencing Center for Infectious Disease"/>
            <person name="Wu L."/>
            <person name="Ma J."/>
        </authorList>
    </citation>
    <scope>NUCLEOTIDE SEQUENCE [LARGE SCALE GENOMIC DNA]</scope>
    <source>
        <strain evidence="3">CGMCC 1.18575</strain>
    </source>
</reference>
<evidence type="ECO:0000313" key="2">
    <source>
        <dbReference type="EMBL" id="MFC5403911.1"/>
    </source>
</evidence>
<feature type="compositionally biased region" description="Acidic residues" evidence="1">
    <location>
        <begin position="11"/>
        <end position="26"/>
    </location>
</feature>
<comment type="caution">
    <text evidence="2">The sequence shown here is derived from an EMBL/GenBank/DDBJ whole genome shotgun (WGS) entry which is preliminary data.</text>
</comment>
<protein>
    <submittedName>
        <fullName evidence="2">DUF3800 domain-containing protein</fullName>
    </submittedName>
</protein>
<dbReference type="Pfam" id="PF12686">
    <property type="entry name" value="DUF3800"/>
    <property type="match status" value="1"/>
</dbReference>
<dbReference type="RefSeq" id="WP_378133708.1">
    <property type="nucleotide sequence ID" value="NZ_JBHSMI010000025.1"/>
</dbReference>
<dbReference type="EMBL" id="JBHSMI010000025">
    <property type="protein sequence ID" value="MFC5403911.1"/>
    <property type="molecule type" value="Genomic_DNA"/>
</dbReference>
<sequence>MKRENSTDVAVFDEEIDTEDEDQVEIDPEKEAKREREKQLLIARLNADDHTHLITRIAHLLNRFPNTRNSDVTLMLKYWEIYSSESYKEGQAVDPKDLYQFERLTAIARARAKIQNEFRLFRADEKVRRFRKSKEEIEKEIQLSTKPEIPTLTIYCDETGKNKKYAIVGSVWILDRSEMEKIYRILNEWKRINGLGIKDEFHFTEMKKHELDLYKQFFNKVIELGSMISFKAIVFKMENSKRKIDDLLSDLHYQLVHIGIEHEAKTGRVGLPRLVNFTKDKEEGNDKLTLTKIEQHLQLQFKVNYDEELKLNMFVATESWANILLQVADLFAGSLNRFLNEKHSNYKDEFAEHVFSLLGIDAESMFVTEKDMVKIIQLE</sequence>
<evidence type="ECO:0000313" key="3">
    <source>
        <dbReference type="Proteomes" id="UP001596113"/>
    </source>
</evidence>
<dbReference type="InterPro" id="IPR024524">
    <property type="entry name" value="DUF3800"/>
</dbReference>
<dbReference type="Proteomes" id="UP001596113">
    <property type="component" value="Unassembled WGS sequence"/>
</dbReference>
<organism evidence="2 3">
    <name type="scientific">Cohnella soli</name>
    <dbReference type="NCBI Taxonomy" id="425005"/>
    <lineage>
        <taxon>Bacteria</taxon>
        <taxon>Bacillati</taxon>
        <taxon>Bacillota</taxon>
        <taxon>Bacilli</taxon>
        <taxon>Bacillales</taxon>
        <taxon>Paenibacillaceae</taxon>
        <taxon>Cohnella</taxon>
    </lineage>
</organism>
<name>A0ABW0HS01_9BACL</name>
<keyword evidence="3" id="KW-1185">Reference proteome</keyword>
<accession>A0ABW0HS01</accession>